<dbReference type="EMBL" id="JAXOTQ010000006">
    <property type="protein sequence ID" value="MDZ5489139.1"/>
    <property type="molecule type" value="Genomic_DNA"/>
</dbReference>
<evidence type="ECO:0000313" key="1">
    <source>
        <dbReference type="EMBL" id="MDZ5489139.1"/>
    </source>
</evidence>
<accession>A0ABU5J9H6</accession>
<dbReference type="Proteomes" id="UP001290101">
    <property type="component" value="Unassembled WGS sequence"/>
</dbReference>
<organism evidence="1 2">
    <name type="scientific">Micromonospora sicca</name>
    <dbReference type="NCBI Taxonomy" id="2202420"/>
    <lineage>
        <taxon>Bacteria</taxon>
        <taxon>Bacillati</taxon>
        <taxon>Actinomycetota</taxon>
        <taxon>Actinomycetes</taxon>
        <taxon>Micromonosporales</taxon>
        <taxon>Micromonosporaceae</taxon>
        <taxon>Micromonospora</taxon>
    </lineage>
</organism>
<keyword evidence="2" id="KW-1185">Reference proteome</keyword>
<comment type="caution">
    <text evidence="1">The sequence shown here is derived from an EMBL/GenBank/DDBJ whole genome shotgun (WGS) entry which is preliminary data.</text>
</comment>
<protein>
    <submittedName>
        <fullName evidence="1">Uncharacterized protein</fullName>
    </submittedName>
</protein>
<evidence type="ECO:0000313" key="2">
    <source>
        <dbReference type="Proteomes" id="UP001290101"/>
    </source>
</evidence>
<gene>
    <name evidence="1" type="ORF">U2F25_06605</name>
</gene>
<dbReference type="RefSeq" id="WP_322439565.1">
    <property type="nucleotide sequence ID" value="NZ_JAXOTQ010000006.1"/>
</dbReference>
<sequence>MNQVISKRMVKATIRYSIKSRGQRLDVLPGTVVDAADGWLAAG</sequence>
<reference evidence="1 2" key="1">
    <citation type="submission" date="2023-12" db="EMBL/GenBank/DDBJ databases">
        <title>Micromonospora sp. nov., isolated from Atacama Desert.</title>
        <authorList>
            <person name="Carro L."/>
            <person name="Golinska P."/>
            <person name="Klenk H.-P."/>
            <person name="Goodfellow M."/>
        </authorList>
    </citation>
    <scope>NUCLEOTIDE SEQUENCE [LARGE SCALE GENOMIC DNA]</scope>
    <source>
        <strain evidence="1 2">4G53</strain>
    </source>
</reference>
<proteinExistence type="predicted"/>
<name>A0ABU5J9H6_9ACTN</name>